<name>A0ABS2NQZ0_9FIRM</name>
<gene>
    <name evidence="1" type="ORF">JOC73_001945</name>
</gene>
<sequence>MQNIEKQEIYSLFDTLIQQAVGFIYNYQIEKGLNLIINIMEYFNEIKPLVEQSPHVNHIEEIFNSILIASEKKDYILITDLLEFELRDLMLQLFETNRL</sequence>
<evidence type="ECO:0000313" key="1">
    <source>
        <dbReference type="EMBL" id="MBM7615375.1"/>
    </source>
</evidence>
<accession>A0ABS2NQZ0</accession>
<evidence type="ECO:0000313" key="2">
    <source>
        <dbReference type="Proteomes" id="UP001314796"/>
    </source>
</evidence>
<keyword evidence="2" id="KW-1185">Reference proteome</keyword>
<protein>
    <submittedName>
        <fullName evidence="1">Uncharacterized protein</fullName>
    </submittedName>
</protein>
<organism evidence="1 2">
    <name type="scientific">Alkaliphilus hydrothermalis</name>
    <dbReference type="NCBI Taxonomy" id="1482730"/>
    <lineage>
        <taxon>Bacteria</taxon>
        <taxon>Bacillati</taxon>
        <taxon>Bacillota</taxon>
        <taxon>Clostridia</taxon>
        <taxon>Peptostreptococcales</taxon>
        <taxon>Natronincolaceae</taxon>
        <taxon>Alkaliphilus</taxon>
    </lineage>
</organism>
<dbReference type="RefSeq" id="WP_204402503.1">
    <property type="nucleotide sequence ID" value="NZ_JAFBEE010000012.1"/>
</dbReference>
<reference evidence="1 2" key="1">
    <citation type="submission" date="2021-01" db="EMBL/GenBank/DDBJ databases">
        <title>Genomic Encyclopedia of Type Strains, Phase IV (KMG-IV): sequencing the most valuable type-strain genomes for metagenomic binning, comparative biology and taxonomic classification.</title>
        <authorList>
            <person name="Goeker M."/>
        </authorList>
    </citation>
    <scope>NUCLEOTIDE SEQUENCE [LARGE SCALE GENOMIC DNA]</scope>
    <source>
        <strain evidence="1 2">DSM 25890</strain>
    </source>
</reference>
<dbReference type="Proteomes" id="UP001314796">
    <property type="component" value="Unassembled WGS sequence"/>
</dbReference>
<dbReference type="EMBL" id="JAFBEE010000012">
    <property type="protein sequence ID" value="MBM7615375.1"/>
    <property type="molecule type" value="Genomic_DNA"/>
</dbReference>
<proteinExistence type="predicted"/>
<comment type="caution">
    <text evidence="1">The sequence shown here is derived from an EMBL/GenBank/DDBJ whole genome shotgun (WGS) entry which is preliminary data.</text>
</comment>